<name>A0ABT7SZJ8_9ALTE</name>
<dbReference type="InterPro" id="IPR015915">
    <property type="entry name" value="Kelch-typ_b-propeller"/>
</dbReference>
<protein>
    <submittedName>
        <fullName evidence="3">Kelch repeat-containing protein</fullName>
    </submittedName>
</protein>
<keyword evidence="4" id="KW-1185">Reference proteome</keyword>
<evidence type="ECO:0000313" key="4">
    <source>
        <dbReference type="Proteomes" id="UP001234343"/>
    </source>
</evidence>
<dbReference type="EMBL" id="JAUCBP010000011">
    <property type="protein sequence ID" value="MDM7861610.1"/>
    <property type="molecule type" value="Genomic_DNA"/>
</dbReference>
<accession>A0ABT7SZJ8</accession>
<dbReference type="SUPFAM" id="SSF117281">
    <property type="entry name" value="Kelch motif"/>
    <property type="match status" value="1"/>
</dbReference>
<gene>
    <name evidence="3" type="ORF">QTP81_13500</name>
</gene>
<evidence type="ECO:0000256" key="2">
    <source>
        <dbReference type="ARBA" id="ARBA00022737"/>
    </source>
</evidence>
<comment type="caution">
    <text evidence="3">The sequence shown here is derived from an EMBL/GenBank/DDBJ whole genome shotgun (WGS) entry which is preliminary data.</text>
</comment>
<dbReference type="RefSeq" id="WP_289366244.1">
    <property type="nucleotide sequence ID" value="NZ_JAUCBP010000011.1"/>
</dbReference>
<dbReference type="Proteomes" id="UP001234343">
    <property type="component" value="Unassembled WGS sequence"/>
</dbReference>
<proteinExistence type="predicted"/>
<evidence type="ECO:0000313" key="3">
    <source>
        <dbReference type="EMBL" id="MDM7861610.1"/>
    </source>
</evidence>
<organism evidence="3 4">
    <name type="scientific">Alteromonas arenosi</name>
    <dbReference type="NCBI Taxonomy" id="3055817"/>
    <lineage>
        <taxon>Bacteria</taxon>
        <taxon>Pseudomonadati</taxon>
        <taxon>Pseudomonadota</taxon>
        <taxon>Gammaproteobacteria</taxon>
        <taxon>Alteromonadales</taxon>
        <taxon>Alteromonadaceae</taxon>
        <taxon>Alteromonas/Salinimonas group</taxon>
        <taxon>Alteromonas</taxon>
    </lineage>
</organism>
<reference evidence="3 4" key="1">
    <citation type="submission" date="2023-06" db="EMBL/GenBank/DDBJ databases">
        <title>Alteromonas sp. ASW11-36 isolated from intertidal sand.</title>
        <authorList>
            <person name="Li Y."/>
        </authorList>
    </citation>
    <scope>NUCLEOTIDE SEQUENCE [LARGE SCALE GENOMIC DNA]</scope>
    <source>
        <strain evidence="3 4">ASW11-36</strain>
    </source>
</reference>
<dbReference type="PANTHER" id="PTHR45632:SF3">
    <property type="entry name" value="KELCH-LIKE PROTEIN 32"/>
    <property type="match status" value="1"/>
</dbReference>
<dbReference type="PANTHER" id="PTHR45632">
    <property type="entry name" value="LD33804P"/>
    <property type="match status" value="1"/>
</dbReference>
<keyword evidence="2" id="KW-0677">Repeat</keyword>
<evidence type="ECO:0000256" key="1">
    <source>
        <dbReference type="ARBA" id="ARBA00022441"/>
    </source>
</evidence>
<sequence>MNKDFVLTMRIKITPNRSMYPLVAIFLLIVGLAVQADNRWPVLPEPVSNNAVALVRIKDNPVLLSFMGLAQDKDWRAVHNRVFSYQLGQNAWQPRQPVPSSLPLTGRLAAIAVGIGEDAYLFGGYTVAEDHEEISSPDNYRYSLLTNTYDVLAPSPVPVDDAVALVYQERFIYLISGWHNDGNVNLVQIYDIENNAWQQASPFPGKAVFGHAGGIVGNVMLICDGVSVRYHPEKRRDFTMESACFRGEIDSKNQSRINWTTVPHPTATGRYRMAASGLDDRGVIAFVGGATNPYNFNGIGYNGAPAEPSADVWLYQIESGKWQVVTSGHASMDHRGLLVVEDELLRVGGMQAKQSVSDKIFIDNISEILP</sequence>
<dbReference type="Gene3D" id="2.120.10.80">
    <property type="entry name" value="Kelch-type beta propeller"/>
    <property type="match status" value="1"/>
</dbReference>
<keyword evidence="1" id="KW-0880">Kelch repeat</keyword>